<evidence type="ECO:0000313" key="1">
    <source>
        <dbReference type="EMBL" id="RWR30536.1"/>
    </source>
</evidence>
<dbReference type="RefSeq" id="WP_128232742.1">
    <property type="nucleotide sequence ID" value="NZ_SAUY01000015.1"/>
</dbReference>
<sequence>MARFEISNKTSGHCFGVFEGVNADEVLNALCRYAGYIDFAASVLVTERPDRYETDDEWIDAERAELSVVEV</sequence>
<organism evidence="1 2">
    <name type="scientific">Paenirhodobacter populi</name>
    <dbReference type="NCBI Taxonomy" id="2306993"/>
    <lineage>
        <taxon>Bacteria</taxon>
        <taxon>Pseudomonadati</taxon>
        <taxon>Pseudomonadota</taxon>
        <taxon>Alphaproteobacteria</taxon>
        <taxon>Rhodobacterales</taxon>
        <taxon>Rhodobacter group</taxon>
        <taxon>Paenirhodobacter</taxon>
    </lineage>
</organism>
<dbReference type="Proteomes" id="UP000284451">
    <property type="component" value="Unassembled WGS sequence"/>
</dbReference>
<protein>
    <submittedName>
        <fullName evidence="1">Uncharacterized protein</fullName>
    </submittedName>
</protein>
<evidence type="ECO:0000313" key="2">
    <source>
        <dbReference type="Proteomes" id="UP000284451"/>
    </source>
</evidence>
<gene>
    <name evidence="1" type="ORF">D2T29_12760</name>
</gene>
<dbReference type="EMBL" id="SAUY01000015">
    <property type="protein sequence ID" value="RWR30536.1"/>
    <property type="molecule type" value="Genomic_DNA"/>
</dbReference>
<proteinExistence type="predicted"/>
<reference evidence="1 2" key="1">
    <citation type="submission" date="2019-01" db="EMBL/GenBank/DDBJ databases">
        <title>Sinorhodobacter populi sp. nov. isolated from the symptomatic bark tissue of Populus euramericana canker.</title>
        <authorList>
            <person name="Xu G."/>
        </authorList>
    </citation>
    <scope>NUCLEOTIDE SEQUENCE [LARGE SCALE GENOMIC DNA]</scope>
    <source>
        <strain evidence="1 2">07D10-4-3</strain>
    </source>
</reference>
<comment type="caution">
    <text evidence="1">The sequence shown here is derived from an EMBL/GenBank/DDBJ whole genome shotgun (WGS) entry which is preliminary data.</text>
</comment>
<dbReference type="AlphaFoldDB" id="A0A443KCW3"/>
<name>A0A443KCW3_9RHOB</name>
<accession>A0A443KCW3</accession>
<reference evidence="1 2" key="2">
    <citation type="submission" date="2019-01" db="EMBL/GenBank/DDBJ databases">
        <authorList>
            <person name="Li Y."/>
        </authorList>
    </citation>
    <scope>NUCLEOTIDE SEQUENCE [LARGE SCALE GENOMIC DNA]</scope>
    <source>
        <strain evidence="1 2">07D10-4-3</strain>
    </source>
</reference>